<feature type="compositionally biased region" description="Basic residues" evidence="1">
    <location>
        <begin position="632"/>
        <end position="644"/>
    </location>
</feature>
<feature type="compositionally biased region" description="Polar residues" evidence="1">
    <location>
        <begin position="505"/>
        <end position="517"/>
    </location>
</feature>
<feature type="compositionally biased region" description="Polar residues" evidence="1">
    <location>
        <begin position="648"/>
        <end position="670"/>
    </location>
</feature>
<dbReference type="Proteomes" id="UP001152024">
    <property type="component" value="Unassembled WGS sequence"/>
</dbReference>
<comment type="caution">
    <text evidence="2">The sequence shown here is derived from an EMBL/GenBank/DDBJ whole genome shotgun (WGS) entry which is preliminary data.</text>
</comment>
<protein>
    <recommendedName>
        <fullName evidence="4">Protein-tyrosine-phosphatase</fullName>
    </recommendedName>
</protein>
<evidence type="ECO:0000256" key="1">
    <source>
        <dbReference type="SAM" id="MobiDB-lite"/>
    </source>
</evidence>
<dbReference type="EMBL" id="JAOQBH010000006">
    <property type="protein sequence ID" value="KAJ4135124.1"/>
    <property type="molecule type" value="Genomic_DNA"/>
</dbReference>
<dbReference type="InterPro" id="IPR029021">
    <property type="entry name" value="Prot-tyrosine_phosphatase-like"/>
</dbReference>
<dbReference type="SUPFAM" id="SSF52799">
    <property type="entry name" value="(Phosphotyrosine protein) phosphatases II"/>
    <property type="match status" value="1"/>
</dbReference>
<reference evidence="2" key="1">
    <citation type="submission" date="2022-09" db="EMBL/GenBank/DDBJ databases">
        <title>Fusarium specimens isolated from Avocado Roots.</title>
        <authorList>
            <person name="Stajich J."/>
            <person name="Roper C."/>
            <person name="Heimlech-Rivalta G."/>
        </authorList>
    </citation>
    <scope>NUCLEOTIDE SEQUENCE</scope>
    <source>
        <strain evidence="2">CF00095</strain>
    </source>
</reference>
<dbReference type="PANTHER" id="PTHR46588:SF1">
    <property type="entry name" value="SERINE_THREONINE_TYROSINE-INTERACTING PROTEIN"/>
    <property type="match status" value="1"/>
</dbReference>
<gene>
    <name evidence="2" type="ORF">NW768_004742</name>
</gene>
<feature type="region of interest" description="Disordered" evidence="1">
    <location>
        <begin position="498"/>
        <end position="541"/>
    </location>
</feature>
<dbReference type="Gene3D" id="3.90.190.10">
    <property type="entry name" value="Protein tyrosine phosphatase superfamily"/>
    <property type="match status" value="1"/>
</dbReference>
<evidence type="ECO:0000313" key="2">
    <source>
        <dbReference type="EMBL" id="KAJ4135124.1"/>
    </source>
</evidence>
<dbReference type="InterPro" id="IPR052449">
    <property type="entry name" value="STYX-Interacting_Phosphatase"/>
</dbReference>
<feature type="region of interest" description="Disordered" evidence="1">
    <location>
        <begin position="576"/>
        <end position="732"/>
    </location>
</feature>
<feature type="region of interest" description="Disordered" evidence="1">
    <location>
        <begin position="282"/>
        <end position="301"/>
    </location>
</feature>
<organism evidence="2 3">
    <name type="scientific">Fusarium equiseti</name>
    <name type="common">Fusarium scirpi</name>
    <dbReference type="NCBI Taxonomy" id="61235"/>
    <lineage>
        <taxon>Eukaryota</taxon>
        <taxon>Fungi</taxon>
        <taxon>Dikarya</taxon>
        <taxon>Ascomycota</taxon>
        <taxon>Pezizomycotina</taxon>
        <taxon>Sordariomycetes</taxon>
        <taxon>Hypocreomycetidae</taxon>
        <taxon>Hypocreales</taxon>
        <taxon>Nectriaceae</taxon>
        <taxon>Fusarium</taxon>
        <taxon>Fusarium incarnatum-equiseti species complex</taxon>
    </lineage>
</organism>
<evidence type="ECO:0008006" key="4">
    <source>
        <dbReference type="Google" id="ProtNLM"/>
    </source>
</evidence>
<proteinExistence type="predicted"/>
<feature type="compositionally biased region" description="Basic residues" evidence="1">
    <location>
        <begin position="612"/>
        <end position="622"/>
    </location>
</feature>
<accession>A0ABQ8RH56</accession>
<name>A0ABQ8RH56_FUSEQ</name>
<keyword evidence="3" id="KW-1185">Reference proteome</keyword>
<dbReference type="PANTHER" id="PTHR46588">
    <property type="entry name" value="SERINE/THREONINE/TYROSINE-INTERACTING PROTEIN"/>
    <property type="match status" value="1"/>
</dbReference>
<sequence>MEDSHFHPSYAVPSAPYTRRAPSPPFIHIPATGQCGALEIPNLMPSYENVDPNQLTAQDVEIITRNMKQIATDRSADWSYEQRREAQCLVDFLYLGPNSVAKDHDWLKREGVTMFLVARDSRMSGTKLNGVEKAAQALGIALQYVDLEGYDKLITSFSVVIRAINDHLLSIYHRQAKEINQDGSMKVDPSNFHRGKVLITCETGNDRSAALAAAYIMAVFGKDMITAVQFISIQRFCCTFDEDIKRKLQSWEDILRARSQVASHAITPQNAMHTKRHIEDCFNEEDSDNPPPPMHEKKGGSYEQLDTSLTTYWRPFAQRRGVWLGPEESHSCSGCDTCAPPEYETEAQPESNRIPPTAVAIPAPGMANYERALSDANMEELRQHRAFTSELLHQDSRQIDLILEGKRPERREINQQQLKSQGTSEVIRLTDQFFPQGSSDNSINVSSGGDTIHVATERRDERATDGQLMQPGIGNITTETVAPGEYLADLDTSQLAPDTRPFNPSIESLPSSTQMSPPQMYHESRRDGPFGATNDTFNTSSGSLAARQQYGQSTPPPTPSLRLRNMLAKYHDFLEEGKKLESENTSEDDGEGIGNMVIPEPENDEEYCPTKRSSRRTRKMTLKKKESDKMAQKKKNGGSRKQKKPQKDSGTGQDSNHTGEASKSANVQKTPTKRQKGDTPGESDPPSSGRIKLIVRSSRNATPTRPKGHKSTDVMPTQKPLAPKPAPIPTAAKSAVSAKHAIYAAMSTSAHFAQTAVRRSGQNNETEIPRILRNQIQPNELRAAFENIRSEGVQYADRASFALTAEKADCAGVAFEADDANEVLTGEGKGDAEDTT</sequence>
<evidence type="ECO:0000313" key="3">
    <source>
        <dbReference type="Proteomes" id="UP001152024"/>
    </source>
</evidence>
<dbReference type="CDD" id="cd14498">
    <property type="entry name" value="DSP"/>
    <property type="match status" value="1"/>
</dbReference>